<dbReference type="Proteomes" id="UP001501423">
    <property type="component" value="Unassembled WGS sequence"/>
</dbReference>
<reference evidence="1 2" key="1">
    <citation type="journal article" date="2019" name="Int. J. Syst. Evol. Microbiol.">
        <title>The Global Catalogue of Microorganisms (GCM) 10K type strain sequencing project: providing services to taxonomists for standard genome sequencing and annotation.</title>
        <authorList>
            <consortium name="The Broad Institute Genomics Platform"/>
            <consortium name="The Broad Institute Genome Sequencing Center for Infectious Disease"/>
            <person name="Wu L."/>
            <person name="Ma J."/>
        </authorList>
    </citation>
    <scope>NUCLEOTIDE SEQUENCE [LARGE SCALE GENOMIC DNA]</scope>
    <source>
        <strain evidence="1 2">JCM 9650</strain>
    </source>
</reference>
<dbReference type="PROSITE" id="PS51257">
    <property type="entry name" value="PROKAR_LIPOPROTEIN"/>
    <property type="match status" value="1"/>
</dbReference>
<dbReference type="EMBL" id="BAAAVA010000033">
    <property type="protein sequence ID" value="GAA2928217.1"/>
    <property type="molecule type" value="Genomic_DNA"/>
</dbReference>
<sequence>MRMRAAPGAAQGGRMRRLLLLTPVLLALTACGLIESGDEKAAGVARAEATDVGKRLDSQRPRTADEVGYAASAMDGVEVLRVTGAETHEGEGVELIVRTTGSALESGLDPQTITVRRCFSLRVSPSVEWGEEAREADCPDGPPLRFAPPPEPPQVPFDAVGSHLPRVPEGGRVDEAEVRRVLASLDMDPAITTEVRTEDGRVGILLSPPSDGYSPTDCVLAVVGPGETDVWMPPRVQRLPGEGGCSAGNALHPLPPPH</sequence>
<protein>
    <recommendedName>
        <fullName evidence="3">Translation initiation factor IF-2</fullName>
    </recommendedName>
</protein>
<evidence type="ECO:0000313" key="1">
    <source>
        <dbReference type="EMBL" id="GAA2928217.1"/>
    </source>
</evidence>
<evidence type="ECO:0000313" key="2">
    <source>
        <dbReference type="Proteomes" id="UP001501423"/>
    </source>
</evidence>
<gene>
    <name evidence="1" type="ORF">GCM10010478_31320</name>
</gene>
<proteinExistence type="predicted"/>
<organism evidence="1 2">
    <name type="scientific">Streptomyces erythrogriseus</name>
    <dbReference type="NCBI Taxonomy" id="284027"/>
    <lineage>
        <taxon>Bacteria</taxon>
        <taxon>Bacillati</taxon>
        <taxon>Actinomycetota</taxon>
        <taxon>Actinomycetes</taxon>
        <taxon>Kitasatosporales</taxon>
        <taxon>Streptomycetaceae</taxon>
        <taxon>Streptomyces</taxon>
        <taxon>Streptomyces griseoincarnatus group</taxon>
    </lineage>
</organism>
<accession>A0ABN3WWM8</accession>
<evidence type="ECO:0008006" key="3">
    <source>
        <dbReference type="Google" id="ProtNLM"/>
    </source>
</evidence>
<keyword evidence="2" id="KW-1185">Reference proteome</keyword>
<comment type="caution">
    <text evidence="1">The sequence shown here is derived from an EMBL/GenBank/DDBJ whole genome shotgun (WGS) entry which is preliminary data.</text>
</comment>
<name>A0ABN3WWM8_9ACTN</name>